<feature type="signal peptide" evidence="1">
    <location>
        <begin position="1"/>
        <end position="19"/>
    </location>
</feature>
<comment type="caution">
    <text evidence="2">The sequence shown here is derived from an EMBL/GenBank/DDBJ whole genome shotgun (WGS) entry which is preliminary data.</text>
</comment>
<reference evidence="2" key="1">
    <citation type="submission" date="2021-03" db="EMBL/GenBank/DDBJ databases">
        <title>Chromosome level genome of the anhydrobiotic midge Polypedilum vanderplanki.</title>
        <authorList>
            <person name="Yoshida Y."/>
            <person name="Kikawada T."/>
            <person name="Gusev O."/>
        </authorList>
    </citation>
    <scope>NUCLEOTIDE SEQUENCE</scope>
    <source>
        <strain evidence="2">NIAS01</strain>
        <tissue evidence="2">Whole body or cell culture</tissue>
    </source>
</reference>
<dbReference type="AlphaFoldDB" id="A0A9J6CPT8"/>
<dbReference type="OrthoDB" id="6629392at2759"/>
<name>A0A9J6CPT8_POLVA</name>
<evidence type="ECO:0000313" key="2">
    <source>
        <dbReference type="EMBL" id="KAG5683976.1"/>
    </source>
</evidence>
<dbReference type="Proteomes" id="UP001107558">
    <property type="component" value="Chromosome 1"/>
</dbReference>
<dbReference type="EMBL" id="JADBJN010000001">
    <property type="protein sequence ID" value="KAG5683976.1"/>
    <property type="molecule type" value="Genomic_DNA"/>
</dbReference>
<protein>
    <submittedName>
        <fullName evidence="2">Uncharacterized protein</fullName>
    </submittedName>
</protein>
<sequence>MKFLVLVITVMCCTNAVLSRSIEIVEKEEDSSPSADSPDNNDDFVEITMVEEPEAIEEENVRQKRQFGFPNFSNSQALANANSFAQYQGPQGFGATSGIAGAQAFQNNGPLGGFGANAANSGTQGFNVGPGGFNANAGFSASQNYNLPNGHHIGLSVGETFSNTNGQGSLAQSGGLTYD</sequence>
<evidence type="ECO:0000313" key="3">
    <source>
        <dbReference type="Proteomes" id="UP001107558"/>
    </source>
</evidence>
<accession>A0A9J6CPT8</accession>
<keyword evidence="3" id="KW-1185">Reference proteome</keyword>
<proteinExistence type="predicted"/>
<gene>
    <name evidence="2" type="ORF">PVAND_013231</name>
</gene>
<keyword evidence="1" id="KW-0732">Signal</keyword>
<organism evidence="2 3">
    <name type="scientific">Polypedilum vanderplanki</name>
    <name type="common">Sleeping chironomid midge</name>
    <dbReference type="NCBI Taxonomy" id="319348"/>
    <lineage>
        <taxon>Eukaryota</taxon>
        <taxon>Metazoa</taxon>
        <taxon>Ecdysozoa</taxon>
        <taxon>Arthropoda</taxon>
        <taxon>Hexapoda</taxon>
        <taxon>Insecta</taxon>
        <taxon>Pterygota</taxon>
        <taxon>Neoptera</taxon>
        <taxon>Endopterygota</taxon>
        <taxon>Diptera</taxon>
        <taxon>Nematocera</taxon>
        <taxon>Chironomoidea</taxon>
        <taxon>Chironomidae</taxon>
        <taxon>Chironominae</taxon>
        <taxon>Polypedilum</taxon>
        <taxon>Polypedilum</taxon>
    </lineage>
</organism>
<evidence type="ECO:0000256" key="1">
    <source>
        <dbReference type="SAM" id="SignalP"/>
    </source>
</evidence>
<feature type="chain" id="PRO_5039945508" evidence="1">
    <location>
        <begin position="20"/>
        <end position="179"/>
    </location>
</feature>